<keyword evidence="1" id="KW-0732">Signal</keyword>
<dbReference type="Proteomes" id="UP001589733">
    <property type="component" value="Unassembled WGS sequence"/>
</dbReference>
<comment type="caution">
    <text evidence="2">The sequence shown here is derived from an EMBL/GenBank/DDBJ whole genome shotgun (WGS) entry which is preliminary data.</text>
</comment>
<dbReference type="RefSeq" id="WP_380015762.1">
    <property type="nucleotide sequence ID" value="NZ_JBHLYR010000063.1"/>
</dbReference>
<protein>
    <submittedName>
        <fullName evidence="2">Uncharacterized protein</fullName>
    </submittedName>
</protein>
<name>A0ABV6B4K5_9DEIO</name>
<evidence type="ECO:0000256" key="1">
    <source>
        <dbReference type="SAM" id="SignalP"/>
    </source>
</evidence>
<feature type="signal peptide" evidence="1">
    <location>
        <begin position="1"/>
        <end position="20"/>
    </location>
</feature>
<proteinExistence type="predicted"/>
<feature type="chain" id="PRO_5046751468" evidence="1">
    <location>
        <begin position="21"/>
        <end position="260"/>
    </location>
</feature>
<dbReference type="EMBL" id="JBHLYR010000063">
    <property type="protein sequence ID" value="MFB9994630.1"/>
    <property type="molecule type" value="Genomic_DNA"/>
</dbReference>
<evidence type="ECO:0000313" key="2">
    <source>
        <dbReference type="EMBL" id="MFB9994630.1"/>
    </source>
</evidence>
<sequence length="260" mass="27621">MTFRPLLLALTISVSGVAAAQAAYRMDSYVTLNGKTQPAFAWCDAPDRVLALTNPAKEPATSQPVTLARWLKRAPGQVQTGAYLLGPGEGAAGTIFVALNPASQPTSGGNVRLSNVQNVNDPAYRMSAVGGFKTPYEDVRCRYVPDAAFLGATAKRTIIIWDNGGKVTYATRNFDGTPGVLISGGKPIHFGSESGWGYEFQTADGFTYSVARGDFVPKPQMTLSVSKGGKTLQTESFLAYSVSTPLSNSAESNPTRQEQP</sequence>
<keyword evidence="3" id="KW-1185">Reference proteome</keyword>
<reference evidence="2 3" key="1">
    <citation type="submission" date="2024-09" db="EMBL/GenBank/DDBJ databases">
        <authorList>
            <person name="Sun Q."/>
            <person name="Mori K."/>
        </authorList>
    </citation>
    <scope>NUCLEOTIDE SEQUENCE [LARGE SCALE GENOMIC DNA]</scope>
    <source>
        <strain evidence="2 3">JCM 13503</strain>
    </source>
</reference>
<accession>A0ABV6B4K5</accession>
<evidence type="ECO:0000313" key="3">
    <source>
        <dbReference type="Proteomes" id="UP001589733"/>
    </source>
</evidence>
<gene>
    <name evidence="2" type="ORF">ACFFLM_21965</name>
</gene>
<organism evidence="2 3">
    <name type="scientific">Deinococcus oregonensis</name>
    <dbReference type="NCBI Taxonomy" id="1805970"/>
    <lineage>
        <taxon>Bacteria</taxon>
        <taxon>Thermotogati</taxon>
        <taxon>Deinococcota</taxon>
        <taxon>Deinococci</taxon>
        <taxon>Deinococcales</taxon>
        <taxon>Deinococcaceae</taxon>
        <taxon>Deinococcus</taxon>
    </lineage>
</organism>